<comment type="caution">
    <text evidence="1">The sequence shown here is derived from an EMBL/GenBank/DDBJ whole genome shotgun (WGS) entry which is preliminary data.</text>
</comment>
<gene>
    <name evidence="1" type="ORF">E2C01_022164</name>
</gene>
<dbReference type="EMBL" id="VSRR010001992">
    <property type="protein sequence ID" value="MPC28948.1"/>
    <property type="molecule type" value="Genomic_DNA"/>
</dbReference>
<organism evidence="1 2">
    <name type="scientific">Portunus trituberculatus</name>
    <name type="common">Swimming crab</name>
    <name type="synonym">Neptunus trituberculatus</name>
    <dbReference type="NCBI Taxonomy" id="210409"/>
    <lineage>
        <taxon>Eukaryota</taxon>
        <taxon>Metazoa</taxon>
        <taxon>Ecdysozoa</taxon>
        <taxon>Arthropoda</taxon>
        <taxon>Crustacea</taxon>
        <taxon>Multicrustacea</taxon>
        <taxon>Malacostraca</taxon>
        <taxon>Eumalacostraca</taxon>
        <taxon>Eucarida</taxon>
        <taxon>Decapoda</taxon>
        <taxon>Pleocyemata</taxon>
        <taxon>Brachyura</taxon>
        <taxon>Eubrachyura</taxon>
        <taxon>Portunoidea</taxon>
        <taxon>Portunidae</taxon>
        <taxon>Portuninae</taxon>
        <taxon>Portunus</taxon>
    </lineage>
</organism>
<proteinExistence type="predicted"/>
<keyword evidence="2" id="KW-1185">Reference proteome</keyword>
<evidence type="ECO:0000313" key="1">
    <source>
        <dbReference type="EMBL" id="MPC28948.1"/>
    </source>
</evidence>
<protein>
    <submittedName>
        <fullName evidence="1">Uncharacterized protein</fullName>
    </submittedName>
</protein>
<evidence type="ECO:0000313" key="2">
    <source>
        <dbReference type="Proteomes" id="UP000324222"/>
    </source>
</evidence>
<sequence length="64" mass="6558">MVCIAAPRVCQEMGGEGGGEAVGRQVAHAVPALPASQAPPRTQVTAAIPLKLAEVGEEEEGKHR</sequence>
<reference evidence="1 2" key="1">
    <citation type="submission" date="2019-05" db="EMBL/GenBank/DDBJ databases">
        <title>Another draft genome of Portunus trituberculatus and its Hox gene families provides insights of decapod evolution.</title>
        <authorList>
            <person name="Jeong J.-H."/>
            <person name="Song I."/>
            <person name="Kim S."/>
            <person name="Choi T."/>
            <person name="Kim D."/>
            <person name="Ryu S."/>
            <person name="Kim W."/>
        </authorList>
    </citation>
    <scope>NUCLEOTIDE SEQUENCE [LARGE SCALE GENOMIC DNA]</scope>
    <source>
        <tissue evidence="1">Muscle</tissue>
    </source>
</reference>
<accession>A0A5B7E599</accession>
<dbReference type="AlphaFoldDB" id="A0A5B7E599"/>
<dbReference type="Proteomes" id="UP000324222">
    <property type="component" value="Unassembled WGS sequence"/>
</dbReference>
<name>A0A5B7E599_PORTR</name>